<feature type="transmembrane region" description="Helical" evidence="2">
    <location>
        <begin position="463"/>
        <end position="486"/>
    </location>
</feature>
<dbReference type="OrthoDB" id="5361565at2759"/>
<evidence type="ECO:0008006" key="6">
    <source>
        <dbReference type="Google" id="ProtNLM"/>
    </source>
</evidence>
<keyword evidence="2" id="KW-0812">Transmembrane</keyword>
<protein>
    <recommendedName>
        <fullName evidence="6">Peptidase A1 domain-containing protein</fullName>
    </recommendedName>
</protein>
<dbReference type="RefSeq" id="XP_033681761.1">
    <property type="nucleotide sequence ID" value="XM_033833616.1"/>
</dbReference>
<gene>
    <name evidence="4" type="ORF">BU26DRAFT_567100</name>
</gene>
<evidence type="ECO:0000313" key="5">
    <source>
        <dbReference type="Proteomes" id="UP000800094"/>
    </source>
</evidence>
<keyword evidence="3" id="KW-0732">Signal</keyword>
<organism evidence="4 5">
    <name type="scientific">Trematosphaeria pertusa</name>
    <dbReference type="NCBI Taxonomy" id="390896"/>
    <lineage>
        <taxon>Eukaryota</taxon>
        <taxon>Fungi</taxon>
        <taxon>Dikarya</taxon>
        <taxon>Ascomycota</taxon>
        <taxon>Pezizomycotina</taxon>
        <taxon>Dothideomycetes</taxon>
        <taxon>Pleosporomycetidae</taxon>
        <taxon>Pleosporales</taxon>
        <taxon>Massarineae</taxon>
        <taxon>Trematosphaeriaceae</taxon>
        <taxon>Trematosphaeria</taxon>
    </lineage>
</organism>
<name>A0A6A6I913_9PLEO</name>
<reference evidence="4" key="1">
    <citation type="journal article" date="2020" name="Stud. Mycol.">
        <title>101 Dothideomycetes genomes: a test case for predicting lifestyles and emergence of pathogens.</title>
        <authorList>
            <person name="Haridas S."/>
            <person name="Albert R."/>
            <person name="Binder M."/>
            <person name="Bloem J."/>
            <person name="Labutti K."/>
            <person name="Salamov A."/>
            <person name="Andreopoulos B."/>
            <person name="Baker S."/>
            <person name="Barry K."/>
            <person name="Bills G."/>
            <person name="Bluhm B."/>
            <person name="Cannon C."/>
            <person name="Castanera R."/>
            <person name="Culley D."/>
            <person name="Daum C."/>
            <person name="Ezra D."/>
            <person name="Gonzalez J."/>
            <person name="Henrissat B."/>
            <person name="Kuo A."/>
            <person name="Liang C."/>
            <person name="Lipzen A."/>
            <person name="Lutzoni F."/>
            <person name="Magnuson J."/>
            <person name="Mondo S."/>
            <person name="Nolan M."/>
            <person name="Ohm R."/>
            <person name="Pangilinan J."/>
            <person name="Park H.-J."/>
            <person name="Ramirez L."/>
            <person name="Alfaro M."/>
            <person name="Sun H."/>
            <person name="Tritt A."/>
            <person name="Yoshinaga Y."/>
            <person name="Zwiers L.-H."/>
            <person name="Turgeon B."/>
            <person name="Goodwin S."/>
            <person name="Spatafora J."/>
            <person name="Crous P."/>
            <person name="Grigoriev I."/>
        </authorList>
    </citation>
    <scope>NUCLEOTIDE SEQUENCE</scope>
    <source>
        <strain evidence="4">CBS 122368</strain>
    </source>
</reference>
<feature type="signal peptide" evidence="3">
    <location>
        <begin position="1"/>
        <end position="24"/>
    </location>
</feature>
<dbReference type="AlphaFoldDB" id="A0A6A6I913"/>
<dbReference type="EMBL" id="ML987198">
    <property type="protein sequence ID" value="KAF2246757.1"/>
    <property type="molecule type" value="Genomic_DNA"/>
</dbReference>
<evidence type="ECO:0000256" key="3">
    <source>
        <dbReference type="SAM" id="SignalP"/>
    </source>
</evidence>
<proteinExistence type="predicted"/>
<evidence type="ECO:0000313" key="4">
    <source>
        <dbReference type="EMBL" id="KAF2246757.1"/>
    </source>
</evidence>
<feature type="chain" id="PRO_5025530672" description="Peptidase A1 domain-containing protein" evidence="3">
    <location>
        <begin position="25"/>
        <end position="580"/>
    </location>
</feature>
<accession>A0A6A6I913</accession>
<dbReference type="Gene3D" id="2.40.70.10">
    <property type="entry name" value="Acid Proteases"/>
    <property type="match status" value="1"/>
</dbReference>
<feature type="region of interest" description="Disordered" evidence="1">
    <location>
        <begin position="511"/>
        <end position="580"/>
    </location>
</feature>
<dbReference type="GeneID" id="54586946"/>
<evidence type="ECO:0000256" key="2">
    <source>
        <dbReference type="SAM" id="Phobius"/>
    </source>
</evidence>
<evidence type="ECO:0000256" key="1">
    <source>
        <dbReference type="SAM" id="MobiDB-lite"/>
    </source>
</evidence>
<dbReference type="Proteomes" id="UP000800094">
    <property type="component" value="Unassembled WGS sequence"/>
</dbReference>
<dbReference type="InterPro" id="IPR021109">
    <property type="entry name" value="Peptidase_aspartic_dom_sf"/>
</dbReference>
<dbReference type="SUPFAM" id="SSF50630">
    <property type="entry name" value="Acid proteases"/>
    <property type="match status" value="1"/>
</dbReference>
<keyword evidence="2" id="KW-1133">Transmembrane helix</keyword>
<sequence>MTSSSSLVYVVYLLLFSLPTTAFAAKCAAPPLNLPYRNVSITPGVLTYGIPIHIGSPWQSVALTPSLQLDNTFIPRFTNTCVHNDAMPMSSNNATRRSIPLVKRKEHPGSFEENSSSDGAGKTGWEGDNWWVQCSELYGGGYAPELSSSFHDNGTNDQVRESWLKTAGFSDWHFVTEQFVLADYLDVYARTNEALPEKTNLTTSFILPDAGALFGGMGASALGITPNSTLLRALHDVKMIPSTSWTLTNSSLCLGCTDANAHTSDFQSFKPADRAADSKLPCLIQAKVEALNWHPKKGVEGATLIQDTFTACIDPGVKFLVLPDDARDAFKEIVERDVKGEYEDYIAFKGPPKEDVGILTFRLEGGLVVNVTVPGVGRVGAEEVGEWKVPIGRGGWGAYGNQTWTLGKPFTDRVVIKWDEGAKEYGIANLNDDPSRKEDIQPLGCDEFPKVEKIVTSSPGTGVLVGSVIGGFVGGLVFAMAGLWFFKRGEKGVKSKYEPLEETLPMTRIPTDRRTMDSAMSGALSPPSVRESMRSQMGSRSASPMAPQLVADNSIYEAPEGGTAYPTKRERPEMSGLGLR</sequence>
<keyword evidence="5" id="KW-1185">Reference proteome</keyword>
<keyword evidence="2" id="KW-0472">Membrane</keyword>